<feature type="region of interest" description="Disordered" evidence="1">
    <location>
        <begin position="70"/>
        <end position="94"/>
    </location>
</feature>
<organism evidence="2">
    <name type="scientific">Capitella teleta</name>
    <name type="common">Polychaete worm</name>
    <dbReference type="NCBI Taxonomy" id="283909"/>
    <lineage>
        <taxon>Eukaryota</taxon>
        <taxon>Metazoa</taxon>
        <taxon>Spiralia</taxon>
        <taxon>Lophotrochozoa</taxon>
        <taxon>Annelida</taxon>
        <taxon>Polychaeta</taxon>
        <taxon>Sedentaria</taxon>
        <taxon>Scolecida</taxon>
        <taxon>Capitellidae</taxon>
        <taxon>Capitella</taxon>
    </lineage>
</organism>
<evidence type="ECO:0000313" key="3">
    <source>
        <dbReference type="EnsemblMetazoa" id="CapteP205289"/>
    </source>
</evidence>
<dbReference type="EnsemblMetazoa" id="CapteT205289">
    <property type="protein sequence ID" value="CapteP205289"/>
    <property type="gene ID" value="CapteG205289"/>
</dbReference>
<dbReference type="EMBL" id="KB295290">
    <property type="protein sequence ID" value="ELU13327.1"/>
    <property type="molecule type" value="Genomic_DNA"/>
</dbReference>
<sequence>MSLFSCFLPPIERNSIKKQTEFHQKAAFTQQSKKTKHKDFISENIKIMNKKLEDESKAILIDAHTKTSFRRIESRQSKRDASTSRPSTSRTRPDTDHFLGFYKIGESLLTALSRKGRHESSCLTPLDIEYCLIDDHRETEVVVPCRQQGTHDMAHVIRAKSIQEKRATAKQRKSEQADPSWRVDSFTEKYRNSAFAQVLQEKEMMRQNGQHSNDSRNSNYSM</sequence>
<accession>R7V4D3</accession>
<dbReference type="EMBL" id="AMQN01019089">
    <property type="status" value="NOT_ANNOTATED_CDS"/>
    <property type="molecule type" value="Genomic_DNA"/>
</dbReference>
<gene>
    <name evidence="2" type="ORF">CAPTEDRAFT_205289</name>
</gene>
<dbReference type="AlphaFoldDB" id="R7V4D3"/>
<evidence type="ECO:0000313" key="4">
    <source>
        <dbReference type="Proteomes" id="UP000014760"/>
    </source>
</evidence>
<dbReference type="HOGENOM" id="CLU_1246408_0_0_1"/>
<reference evidence="2 4" key="2">
    <citation type="journal article" date="2013" name="Nature">
        <title>Insights into bilaterian evolution from three spiralian genomes.</title>
        <authorList>
            <person name="Simakov O."/>
            <person name="Marletaz F."/>
            <person name="Cho S.J."/>
            <person name="Edsinger-Gonzales E."/>
            <person name="Havlak P."/>
            <person name="Hellsten U."/>
            <person name="Kuo D.H."/>
            <person name="Larsson T."/>
            <person name="Lv J."/>
            <person name="Arendt D."/>
            <person name="Savage R."/>
            <person name="Osoegawa K."/>
            <person name="de Jong P."/>
            <person name="Grimwood J."/>
            <person name="Chapman J.A."/>
            <person name="Shapiro H."/>
            <person name="Aerts A."/>
            <person name="Otillar R.P."/>
            <person name="Terry A.Y."/>
            <person name="Boore J.L."/>
            <person name="Grigoriev I.V."/>
            <person name="Lindberg D.R."/>
            <person name="Seaver E.C."/>
            <person name="Weisblat D.A."/>
            <person name="Putnam N.H."/>
            <person name="Rokhsar D.S."/>
        </authorList>
    </citation>
    <scope>NUCLEOTIDE SEQUENCE</scope>
    <source>
        <strain evidence="2 4">I ESC-2004</strain>
    </source>
</reference>
<reference evidence="4" key="1">
    <citation type="submission" date="2012-12" db="EMBL/GenBank/DDBJ databases">
        <authorList>
            <person name="Hellsten U."/>
            <person name="Grimwood J."/>
            <person name="Chapman J.A."/>
            <person name="Shapiro H."/>
            <person name="Aerts A."/>
            <person name="Otillar R.P."/>
            <person name="Terry A.Y."/>
            <person name="Boore J.L."/>
            <person name="Simakov O."/>
            <person name="Marletaz F."/>
            <person name="Cho S.-J."/>
            <person name="Edsinger-Gonzales E."/>
            <person name="Havlak P."/>
            <person name="Kuo D.-H."/>
            <person name="Larsson T."/>
            <person name="Lv J."/>
            <person name="Arendt D."/>
            <person name="Savage R."/>
            <person name="Osoegawa K."/>
            <person name="de Jong P."/>
            <person name="Lindberg D.R."/>
            <person name="Seaver E.C."/>
            <person name="Weisblat D.A."/>
            <person name="Putnam N.H."/>
            <person name="Grigoriev I.V."/>
            <person name="Rokhsar D.S."/>
        </authorList>
    </citation>
    <scope>NUCLEOTIDE SEQUENCE</scope>
    <source>
        <strain evidence="4">I ESC-2004</strain>
    </source>
</reference>
<reference evidence="3" key="3">
    <citation type="submission" date="2015-06" db="UniProtKB">
        <authorList>
            <consortium name="EnsemblMetazoa"/>
        </authorList>
    </citation>
    <scope>IDENTIFICATION</scope>
</reference>
<name>R7V4D3_CAPTE</name>
<keyword evidence="4" id="KW-1185">Reference proteome</keyword>
<dbReference type="Proteomes" id="UP000014760">
    <property type="component" value="Unassembled WGS sequence"/>
</dbReference>
<proteinExistence type="predicted"/>
<protein>
    <submittedName>
        <fullName evidence="2 3">Uncharacterized protein</fullName>
    </submittedName>
</protein>
<feature type="compositionally biased region" description="Basic and acidic residues" evidence="1">
    <location>
        <begin position="70"/>
        <end position="82"/>
    </location>
</feature>
<evidence type="ECO:0000313" key="2">
    <source>
        <dbReference type="EMBL" id="ELU13327.1"/>
    </source>
</evidence>
<evidence type="ECO:0000256" key="1">
    <source>
        <dbReference type="SAM" id="MobiDB-lite"/>
    </source>
</evidence>